<dbReference type="GO" id="GO:0031418">
    <property type="term" value="F:L-ascorbic acid binding"/>
    <property type="evidence" value="ECO:0007669"/>
    <property type="project" value="UniProtKB-KW"/>
</dbReference>
<keyword evidence="1" id="KW-0847">Vitamin C</keyword>
<evidence type="ECO:0000313" key="2">
    <source>
        <dbReference type="EMBL" id="CAL5139220.1"/>
    </source>
</evidence>
<comment type="caution">
    <text evidence="2">The sequence shown here is derived from an EMBL/GenBank/DDBJ whole genome shotgun (WGS) entry which is preliminary data.</text>
</comment>
<dbReference type="EMBL" id="CAXLJL010000600">
    <property type="protein sequence ID" value="CAL5139220.1"/>
    <property type="molecule type" value="Genomic_DNA"/>
</dbReference>
<dbReference type="PANTHER" id="PTHR24014">
    <property type="entry name" value="2-OXOGLUTARATE AND IRON-DEPENDENT OXYGENASE DOMAIN-CONTAINING PROTEIN 2"/>
    <property type="match status" value="1"/>
</dbReference>
<dbReference type="PANTHER" id="PTHR24014:SF4">
    <property type="entry name" value="2-OXOGLUTARATE AND IRON-DEPENDENT OXYGENASE DOMAIN-CONTAINING PROTEIN 2"/>
    <property type="match status" value="1"/>
</dbReference>
<reference evidence="2" key="1">
    <citation type="submission" date="2024-06" db="EMBL/GenBank/DDBJ databases">
        <authorList>
            <person name="Liu X."/>
            <person name="Lenzi L."/>
            <person name="Haldenby T S."/>
            <person name="Uol C."/>
        </authorList>
    </citation>
    <scope>NUCLEOTIDE SEQUENCE</scope>
</reference>
<dbReference type="AlphaFoldDB" id="A0AAV2TPE6"/>
<evidence type="ECO:0008006" key="4">
    <source>
        <dbReference type="Google" id="ProtNLM"/>
    </source>
</evidence>
<evidence type="ECO:0000256" key="1">
    <source>
        <dbReference type="ARBA" id="ARBA00022896"/>
    </source>
</evidence>
<sequence length="407" mass="45132">MNTALRIRWASCRCWSTHNIFLPGVKAHVSYIDRPSFLATYGEWFTHCGLSEADLDEVVSFAEAEKKRREQIEVDMLRNKVNNIKQCASTGKDSFILKKDDFRDEFLALSELSQSHSVPTEDLLSVVEEVEGLVEVYRFPVLTATCLGRINAALDLFEARMKSKSQPNTMNHSGVLLSEIPGSQAFTDGDSAFDCGGADIDLMGSLLCQGLQSVLSRLFPDVGRRLDSYRVFTVQYVAPETAVDNLQDFDLCSHYDNSEVTVNICLSLSAGDEENVGGDLYFVHRSPNTRGGAVTGEPYAKLLSHRPGWAVIHRGSHIHGVLPFHHSSVSPFRRSLICWLRSSEQRSTLCPRCFSSPQLVPMKVLFSGCVVDCTVLSPEEIRSGKFVRAGFADGFEISSVQKLCSVT</sequence>
<gene>
    <name evidence="2" type="ORF">CDAUBV1_LOCUS14254</name>
</gene>
<proteinExistence type="predicted"/>
<dbReference type="Proteomes" id="UP001497525">
    <property type="component" value="Unassembled WGS sequence"/>
</dbReference>
<accession>A0AAV2TPE6</accession>
<protein>
    <recommendedName>
        <fullName evidence="4">Fe2OG dioxygenase domain-containing protein</fullName>
    </recommendedName>
</protein>
<evidence type="ECO:0000313" key="3">
    <source>
        <dbReference type="Proteomes" id="UP001497525"/>
    </source>
</evidence>
<name>A0AAV2TPE6_CALDB</name>
<organism evidence="2 3">
    <name type="scientific">Calicophoron daubneyi</name>
    <name type="common">Rumen fluke</name>
    <name type="synonym">Paramphistomum daubneyi</name>
    <dbReference type="NCBI Taxonomy" id="300641"/>
    <lineage>
        <taxon>Eukaryota</taxon>
        <taxon>Metazoa</taxon>
        <taxon>Spiralia</taxon>
        <taxon>Lophotrochozoa</taxon>
        <taxon>Platyhelminthes</taxon>
        <taxon>Trematoda</taxon>
        <taxon>Digenea</taxon>
        <taxon>Plagiorchiida</taxon>
        <taxon>Pronocephalata</taxon>
        <taxon>Paramphistomoidea</taxon>
        <taxon>Paramphistomidae</taxon>
        <taxon>Calicophoron</taxon>
    </lineage>
</organism>